<accession>A0A179F1U0</accession>
<dbReference type="PROSITE" id="PS50203">
    <property type="entry name" value="CALPAIN_CAT"/>
    <property type="match status" value="1"/>
</dbReference>
<dbReference type="Proteomes" id="UP000078397">
    <property type="component" value="Unassembled WGS sequence"/>
</dbReference>
<dbReference type="OrthoDB" id="424753at2759"/>
<evidence type="ECO:0000259" key="2">
    <source>
        <dbReference type="PROSITE" id="PS50203"/>
    </source>
</evidence>
<dbReference type="GO" id="GO:0004198">
    <property type="term" value="F:calcium-dependent cysteine-type endopeptidase activity"/>
    <property type="evidence" value="ECO:0007669"/>
    <property type="project" value="InterPro"/>
</dbReference>
<comment type="caution">
    <text evidence="3">The sequence shown here is derived from an EMBL/GenBank/DDBJ whole genome shotgun (WGS) entry which is preliminary data.</text>
</comment>
<evidence type="ECO:0000256" key="1">
    <source>
        <dbReference type="PROSITE-ProRule" id="PRU00239"/>
    </source>
</evidence>
<sequence length="529" mass="59470">MGDIRLSTSDTASNDSKLLVVDPAALVKAILGQTAESVQNIQTDYDDLVEVSSKSPPMGGEKIRPDSPPKDVRVGVVNPYALAEALLGRKIEKHSMNAAQIISHLLQTDYDELFDMKYHSVLYAGLQLNEKENKAEKLHEKDLKLLKEHDLETPDLSIVQELKDLEKIGLKNMGEARVKMARLQNGKLCLVVNAHSLGKTISNKMVTHSINELVSPFRTSKGHWMPPNSSWRDMYDEFFEKVNNRMMSELIRFQIGKDKPRYAMRTFDDPTQGCTSNSWLIAALFSVVWSDPSAINRATRVYENKGEKKKLSIKFHDKGGHNNARTETVEVNYEVPISNSDNQPLYCRSSDGVDIWPSLYEKAFTKWITGDSSQRPDITQTHSGDPVKAMAQINGREPHYFKTDKHSHHDLLGIVRSNCANFKTISPMVAWTHATGHLFKGSNIVANHAYSILGYTMHGDKQYIMIRNPWGVTEPAGLTSYPGLLERVDPSMWYLASMLDQGGLFGIEPEAFKQCFAYMGVAKESNHHS</sequence>
<dbReference type="Gene3D" id="3.90.70.10">
    <property type="entry name" value="Cysteine proteinases"/>
    <property type="match status" value="1"/>
</dbReference>
<dbReference type="GeneID" id="28852665"/>
<evidence type="ECO:0000313" key="3">
    <source>
        <dbReference type="EMBL" id="OAQ59250.1"/>
    </source>
</evidence>
<protein>
    <submittedName>
        <fullName evidence="3">Thiol protease</fullName>
    </submittedName>
</protein>
<keyword evidence="4" id="KW-1185">Reference proteome</keyword>
<comment type="caution">
    <text evidence="1">Lacks conserved residue(s) required for the propagation of feature annotation.</text>
</comment>
<dbReference type="AlphaFoldDB" id="A0A179F1U0"/>
<keyword evidence="3" id="KW-0378">Hydrolase</keyword>
<dbReference type="InterPro" id="IPR038765">
    <property type="entry name" value="Papain-like_cys_pep_sf"/>
</dbReference>
<feature type="domain" description="Calpain catalytic" evidence="2">
    <location>
        <begin position="269"/>
        <end position="525"/>
    </location>
</feature>
<dbReference type="GO" id="GO:0006508">
    <property type="term" value="P:proteolysis"/>
    <property type="evidence" value="ECO:0007669"/>
    <property type="project" value="UniProtKB-KW"/>
</dbReference>
<keyword evidence="3" id="KW-0645">Protease</keyword>
<dbReference type="SUPFAM" id="SSF54001">
    <property type="entry name" value="Cysteine proteinases"/>
    <property type="match status" value="1"/>
</dbReference>
<evidence type="ECO:0000313" key="4">
    <source>
        <dbReference type="Proteomes" id="UP000078397"/>
    </source>
</evidence>
<dbReference type="InterPro" id="IPR001300">
    <property type="entry name" value="Peptidase_C2_calpain_cat"/>
</dbReference>
<dbReference type="EMBL" id="LSBJ02000010">
    <property type="protein sequence ID" value="OAQ59250.1"/>
    <property type="molecule type" value="Genomic_DNA"/>
</dbReference>
<dbReference type="Pfam" id="PF00648">
    <property type="entry name" value="Peptidase_C2"/>
    <property type="match status" value="1"/>
</dbReference>
<proteinExistence type="predicted"/>
<dbReference type="KEGG" id="pchm:VFPPC_10274"/>
<name>A0A179F1U0_METCM</name>
<organism evidence="3 4">
    <name type="scientific">Pochonia chlamydosporia 170</name>
    <dbReference type="NCBI Taxonomy" id="1380566"/>
    <lineage>
        <taxon>Eukaryota</taxon>
        <taxon>Fungi</taxon>
        <taxon>Dikarya</taxon>
        <taxon>Ascomycota</taxon>
        <taxon>Pezizomycotina</taxon>
        <taxon>Sordariomycetes</taxon>
        <taxon>Hypocreomycetidae</taxon>
        <taxon>Hypocreales</taxon>
        <taxon>Clavicipitaceae</taxon>
        <taxon>Pochonia</taxon>
    </lineage>
</organism>
<dbReference type="RefSeq" id="XP_018137305.1">
    <property type="nucleotide sequence ID" value="XM_018288671.1"/>
</dbReference>
<reference evidence="3 4" key="1">
    <citation type="journal article" date="2016" name="PLoS Pathog.">
        <title>Biosynthesis of antibiotic leucinostatins in bio-control fungus Purpureocillium lilacinum and their inhibition on phytophthora revealed by genome mining.</title>
        <authorList>
            <person name="Wang G."/>
            <person name="Liu Z."/>
            <person name="Lin R."/>
            <person name="Li E."/>
            <person name="Mao Z."/>
            <person name="Ling J."/>
            <person name="Yang Y."/>
            <person name="Yin W.B."/>
            <person name="Xie B."/>
        </authorList>
    </citation>
    <scope>NUCLEOTIDE SEQUENCE [LARGE SCALE GENOMIC DNA]</scope>
    <source>
        <strain evidence="3">170</strain>
    </source>
</reference>
<dbReference type="STRING" id="1380566.A0A179F1U0"/>
<gene>
    <name evidence="3" type="ORF">VFPPC_10274</name>
</gene>